<dbReference type="PANTHER" id="PTHR22916:SF3">
    <property type="entry name" value="UDP-GLCNAC:BETAGAL BETA-1,3-N-ACETYLGLUCOSAMINYLTRANSFERASE-LIKE PROTEIN 1"/>
    <property type="match status" value="1"/>
</dbReference>
<dbReference type="PANTHER" id="PTHR22916">
    <property type="entry name" value="GLYCOSYLTRANSFERASE"/>
    <property type="match status" value="1"/>
</dbReference>
<reference evidence="2 3" key="1">
    <citation type="submission" date="2019-03" db="EMBL/GenBank/DDBJ databases">
        <title>Genomic Encyclopedia of Type Strains, Phase IV (KMG-V): Genome sequencing to study the core and pangenomes of soil and plant-associated prokaryotes.</title>
        <authorList>
            <person name="Whitman W."/>
        </authorList>
    </citation>
    <scope>NUCLEOTIDE SEQUENCE [LARGE SCALE GENOMIC DNA]</scope>
    <source>
        <strain evidence="2 3">IE4868</strain>
    </source>
</reference>
<dbReference type="InterPro" id="IPR029044">
    <property type="entry name" value="Nucleotide-diphossugar_trans"/>
</dbReference>
<protein>
    <submittedName>
        <fullName evidence="2">Glycosyltransferase involved in cell wall biosynthesis</fullName>
    </submittedName>
</protein>
<dbReference type="Pfam" id="PF00535">
    <property type="entry name" value="Glycos_transf_2"/>
    <property type="match status" value="1"/>
</dbReference>
<dbReference type="RefSeq" id="WP_132553328.1">
    <property type="nucleotide sequence ID" value="NZ_SMBK01000018.1"/>
</dbReference>
<proteinExistence type="predicted"/>
<accession>A0A4R3RBK0</accession>
<dbReference type="GO" id="GO:0016758">
    <property type="term" value="F:hexosyltransferase activity"/>
    <property type="evidence" value="ECO:0007669"/>
    <property type="project" value="UniProtKB-ARBA"/>
</dbReference>
<dbReference type="Proteomes" id="UP000295507">
    <property type="component" value="Unassembled WGS sequence"/>
</dbReference>
<gene>
    <name evidence="2" type="ORF">EV129_11815</name>
</gene>
<dbReference type="AlphaFoldDB" id="A0A4R3RBK0"/>
<evidence type="ECO:0000313" key="3">
    <source>
        <dbReference type="Proteomes" id="UP000295507"/>
    </source>
</evidence>
<keyword evidence="2" id="KW-0808">Transferase</keyword>
<name>A0A4R3RBK0_9HYPH</name>
<dbReference type="InterPro" id="IPR001173">
    <property type="entry name" value="Glyco_trans_2-like"/>
</dbReference>
<dbReference type="CDD" id="cd00761">
    <property type="entry name" value="Glyco_tranf_GTA_type"/>
    <property type="match status" value="1"/>
</dbReference>
<evidence type="ECO:0000259" key="1">
    <source>
        <dbReference type="Pfam" id="PF00535"/>
    </source>
</evidence>
<feature type="domain" description="Glycosyltransferase 2-like" evidence="1">
    <location>
        <begin position="5"/>
        <end position="106"/>
    </location>
</feature>
<comment type="caution">
    <text evidence="2">The sequence shown here is derived from an EMBL/GenBank/DDBJ whole genome shotgun (WGS) entry which is preliminary data.</text>
</comment>
<dbReference type="EMBL" id="SMBK01000018">
    <property type="protein sequence ID" value="TCU32793.1"/>
    <property type="molecule type" value="Genomic_DNA"/>
</dbReference>
<dbReference type="SUPFAM" id="SSF53448">
    <property type="entry name" value="Nucleotide-diphospho-sugar transferases"/>
    <property type="match status" value="1"/>
</dbReference>
<evidence type="ECO:0000313" key="2">
    <source>
        <dbReference type="EMBL" id="TCU32793.1"/>
    </source>
</evidence>
<organism evidence="2 3">
    <name type="scientific">Rhizobium azibense</name>
    <dbReference type="NCBI Taxonomy" id="1136135"/>
    <lineage>
        <taxon>Bacteria</taxon>
        <taxon>Pseudomonadati</taxon>
        <taxon>Pseudomonadota</taxon>
        <taxon>Alphaproteobacteria</taxon>
        <taxon>Hyphomicrobiales</taxon>
        <taxon>Rhizobiaceae</taxon>
        <taxon>Rhizobium/Agrobacterium group</taxon>
        <taxon>Rhizobium</taxon>
    </lineage>
</organism>
<dbReference type="Gene3D" id="3.90.550.10">
    <property type="entry name" value="Spore Coat Polysaccharide Biosynthesis Protein SpsA, Chain A"/>
    <property type="match status" value="1"/>
</dbReference>
<sequence>MFKVSVIVPLHNAGAFLTECVASVELSSGVETEIIVVDDASDDALSLDHTNALVVERRIKLIRNSQNVGVQASRNLGLKAATGDFVVCLDADDILLPLPNGLSYLSEAVDILNKNPDIVFVHTMSQMFGDFSGLTISSYPLEVDLVLRKHHVPISIVYRKSELASGIIHRKEVPKWQDWAFGVSLIAERWRRGQRSAIGFVPGPGYGYRIHSAFPRISRKLISEIEAAKPIVSAYRDFFSAVVPEVENDIEALASAIVARKPNRLTDLLYMARYDLEQAKSVAKQRAFSLKLGETEQLGIP</sequence>